<evidence type="ECO:0000313" key="2">
    <source>
        <dbReference type="Proteomes" id="UP000298061"/>
    </source>
</evidence>
<accession>A0A4Y9ZJX3</accession>
<dbReference type="EMBL" id="SFCI01001893">
    <property type="protein sequence ID" value="TFY74754.1"/>
    <property type="molecule type" value="Genomic_DNA"/>
</dbReference>
<keyword evidence="2" id="KW-1185">Reference proteome</keyword>
<evidence type="ECO:0000313" key="1">
    <source>
        <dbReference type="EMBL" id="TFY74754.1"/>
    </source>
</evidence>
<name>A0A4Y9ZJX3_9AGAM</name>
<reference evidence="1 2" key="1">
    <citation type="submission" date="2019-02" db="EMBL/GenBank/DDBJ databases">
        <title>Genome sequencing of the rare red list fungi Hericium alpestre (H. flagellum).</title>
        <authorList>
            <person name="Buettner E."/>
            <person name="Kellner H."/>
        </authorList>
    </citation>
    <scope>NUCLEOTIDE SEQUENCE [LARGE SCALE GENOMIC DNA]</scope>
    <source>
        <strain evidence="1 2">DSM 108284</strain>
    </source>
</reference>
<gene>
    <name evidence="1" type="ORF">EWM64_g9257</name>
</gene>
<dbReference type="AlphaFoldDB" id="A0A4Y9ZJX3"/>
<feature type="non-terminal residue" evidence="1">
    <location>
        <position position="162"/>
    </location>
</feature>
<sequence>MDILVKKKFLPIEAKADLPTISSVLWSIATKSKTYSDHLQAVASILEHLSFEQVTDIVKPTLDQLGSIALDLHEEETTLHSQLDDIKAVHKISRSLISQQEALLDQLTAVSTQVQVQVTAFKTPPAASSYSSALLSVANLSPHSGPTTDPRFLHQMISQQCQ</sequence>
<comment type="caution">
    <text evidence="1">The sequence shown here is derived from an EMBL/GenBank/DDBJ whole genome shotgun (WGS) entry which is preliminary data.</text>
</comment>
<protein>
    <submittedName>
        <fullName evidence="1">Uncharacterized protein</fullName>
    </submittedName>
</protein>
<proteinExistence type="predicted"/>
<dbReference type="Proteomes" id="UP000298061">
    <property type="component" value="Unassembled WGS sequence"/>
</dbReference>
<organism evidence="1 2">
    <name type="scientific">Hericium alpestre</name>
    <dbReference type="NCBI Taxonomy" id="135208"/>
    <lineage>
        <taxon>Eukaryota</taxon>
        <taxon>Fungi</taxon>
        <taxon>Dikarya</taxon>
        <taxon>Basidiomycota</taxon>
        <taxon>Agaricomycotina</taxon>
        <taxon>Agaricomycetes</taxon>
        <taxon>Russulales</taxon>
        <taxon>Hericiaceae</taxon>
        <taxon>Hericium</taxon>
    </lineage>
</organism>